<dbReference type="AlphaFoldDB" id="A0AAW1RTQ9"/>
<evidence type="ECO:0000313" key="3">
    <source>
        <dbReference type="Proteomes" id="UP001438707"/>
    </source>
</evidence>
<feature type="compositionally biased region" description="Low complexity" evidence="1">
    <location>
        <begin position="18"/>
        <end position="40"/>
    </location>
</feature>
<evidence type="ECO:0000256" key="1">
    <source>
        <dbReference type="SAM" id="MobiDB-lite"/>
    </source>
</evidence>
<feature type="compositionally biased region" description="Polar residues" evidence="1">
    <location>
        <begin position="80"/>
        <end position="91"/>
    </location>
</feature>
<accession>A0AAW1RTQ9</accession>
<name>A0AAW1RTQ9_9CHLO</name>
<feature type="compositionally biased region" description="Basic and acidic residues" evidence="1">
    <location>
        <begin position="61"/>
        <end position="74"/>
    </location>
</feature>
<organism evidence="2 3">
    <name type="scientific">Apatococcus lobatus</name>
    <dbReference type="NCBI Taxonomy" id="904363"/>
    <lineage>
        <taxon>Eukaryota</taxon>
        <taxon>Viridiplantae</taxon>
        <taxon>Chlorophyta</taxon>
        <taxon>core chlorophytes</taxon>
        <taxon>Trebouxiophyceae</taxon>
        <taxon>Chlorellales</taxon>
        <taxon>Chlorellaceae</taxon>
        <taxon>Apatococcus</taxon>
    </lineage>
</organism>
<keyword evidence="3" id="KW-1185">Reference proteome</keyword>
<sequence>MSQVISNNVQDGAAQPDKSQSSSGGAGQAPAPKGVAAGAAIAGGPGAAIGSLVDNKTANQDADKIHRQVEASKDHPKHTGPTQGMTDPTAQ</sequence>
<evidence type="ECO:0000313" key="2">
    <source>
        <dbReference type="EMBL" id="KAK9836818.1"/>
    </source>
</evidence>
<gene>
    <name evidence="2" type="ORF">WJX74_008802</name>
</gene>
<dbReference type="EMBL" id="JALJOS010000007">
    <property type="protein sequence ID" value="KAK9836818.1"/>
    <property type="molecule type" value="Genomic_DNA"/>
</dbReference>
<dbReference type="Proteomes" id="UP001438707">
    <property type="component" value="Unassembled WGS sequence"/>
</dbReference>
<reference evidence="2 3" key="1">
    <citation type="journal article" date="2024" name="Nat. Commun.">
        <title>Phylogenomics reveals the evolutionary origins of lichenization in chlorophyte algae.</title>
        <authorList>
            <person name="Puginier C."/>
            <person name="Libourel C."/>
            <person name="Otte J."/>
            <person name="Skaloud P."/>
            <person name="Haon M."/>
            <person name="Grisel S."/>
            <person name="Petersen M."/>
            <person name="Berrin J.G."/>
            <person name="Delaux P.M."/>
            <person name="Dal Grande F."/>
            <person name="Keller J."/>
        </authorList>
    </citation>
    <scope>NUCLEOTIDE SEQUENCE [LARGE SCALE GENOMIC DNA]</scope>
    <source>
        <strain evidence="2 3">SAG 2145</strain>
    </source>
</reference>
<comment type="caution">
    <text evidence="2">The sequence shown here is derived from an EMBL/GenBank/DDBJ whole genome shotgun (WGS) entry which is preliminary data.</text>
</comment>
<protein>
    <submittedName>
        <fullName evidence="2">Uncharacterized protein</fullName>
    </submittedName>
</protein>
<proteinExistence type="predicted"/>
<feature type="region of interest" description="Disordered" evidence="1">
    <location>
        <begin position="1"/>
        <end position="91"/>
    </location>
</feature>
<feature type="compositionally biased region" description="Polar residues" evidence="1">
    <location>
        <begin position="1"/>
        <end position="10"/>
    </location>
</feature>